<organism evidence="1 2">
    <name type="scientific">Bacteroides sedimenti</name>
    <dbReference type="NCBI Taxonomy" id="2136147"/>
    <lineage>
        <taxon>Bacteria</taxon>
        <taxon>Pseudomonadati</taxon>
        <taxon>Bacteroidota</taxon>
        <taxon>Bacteroidia</taxon>
        <taxon>Bacteroidales</taxon>
        <taxon>Bacteroidaceae</taxon>
        <taxon>Bacteroides</taxon>
    </lineage>
</organism>
<reference evidence="1 2" key="1">
    <citation type="submission" date="2023-04" db="EMBL/GenBank/DDBJ databases">
        <title>Draft genome sequence of acteroides sedimenti strain YN3PY1.</title>
        <authorList>
            <person name="Yoshida N."/>
        </authorList>
    </citation>
    <scope>NUCLEOTIDE SEQUENCE [LARGE SCALE GENOMIC DNA]</scope>
    <source>
        <strain evidence="1 2">YN3PY1</strain>
    </source>
</reference>
<evidence type="ECO:0000313" key="1">
    <source>
        <dbReference type="EMBL" id="BEH00512.1"/>
    </source>
</evidence>
<proteinExistence type="predicted"/>
<dbReference type="RefSeq" id="WP_353331919.1">
    <property type="nucleotide sequence ID" value="NZ_AP028055.1"/>
</dbReference>
<dbReference type="Proteomes" id="UP001496674">
    <property type="component" value="Chromosome"/>
</dbReference>
<name>A0ABN6ZDG0_9BACE</name>
<gene>
    <name evidence="1" type="ORF">BSYN_27760</name>
</gene>
<sequence>MFEPKFGNASDCLLSTKTISPFIKSRLSYFFNSRWGAFIDLKIASATHSGKDVSTLIPDGYYNLGSFFDGNNNVVLFDGSVGGTYRIEKKNWIIRTRLGFGIGEMLAKNSDFNLKEKGGNNLYQIRYSAGDSETGTDDLLFLNPGISLGYKYRKILFNLDVDYTQFLQKVDYTYKVTDAYTREVIETKIMAPKNLSGKLGIGIGVSFNY</sequence>
<evidence type="ECO:0008006" key="3">
    <source>
        <dbReference type="Google" id="ProtNLM"/>
    </source>
</evidence>
<keyword evidence="2" id="KW-1185">Reference proteome</keyword>
<dbReference type="EMBL" id="AP028055">
    <property type="protein sequence ID" value="BEH00512.1"/>
    <property type="molecule type" value="Genomic_DNA"/>
</dbReference>
<protein>
    <recommendedName>
        <fullName evidence="3">DUF3575 domain-containing protein</fullName>
    </recommendedName>
</protein>
<evidence type="ECO:0000313" key="2">
    <source>
        <dbReference type="Proteomes" id="UP001496674"/>
    </source>
</evidence>
<accession>A0ABN6ZDG0</accession>